<dbReference type="SUPFAM" id="SSF81345">
    <property type="entry name" value="ABC transporter involved in vitamin B12 uptake, BtuC"/>
    <property type="match status" value="1"/>
</dbReference>
<reference evidence="9 10" key="1">
    <citation type="journal article" date="2018" name="Int. J. Syst. Evol. Microbiol.">
        <title>Uliginosibacterium sediminicola sp. nov., isolated from freshwater sediment.</title>
        <authorList>
            <person name="Hwang W.M."/>
            <person name="Kim S.M."/>
            <person name="Kang K."/>
            <person name="Ahn T.Y."/>
        </authorList>
    </citation>
    <scope>NUCLEOTIDE SEQUENCE [LARGE SCALE GENOMIC DNA]</scope>
    <source>
        <strain evidence="9 10">M1-21</strain>
    </source>
</reference>
<name>A0ABU9Z2V4_9RHOO</name>
<evidence type="ECO:0000313" key="10">
    <source>
        <dbReference type="Proteomes" id="UP001410394"/>
    </source>
</evidence>
<protein>
    <submittedName>
        <fullName evidence="9">Iron ABC transporter permease</fullName>
    </submittedName>
</protein>
<dbReference type="CDD" id="cd06550">
    <property type="entry name" value="TM_ABC_iron-siderophores_like"/>
    <property type="match status" value="1"/>
</dbReference>
<evidence type="ECO:0000256" key="3">
    <source>
        <dbReference type="ARBA" id="ARBA00022448"/>
    </source>
</evidence>
<sequence length="353" mass="36522">MSFALALSAHRGPRPLRLLPALCLLAGVLLAAQFGAVSLTLDDWLAVLGRLGGAGDQSLRGAAHVLWQIRLPRAVFAVLVGAALGLAGALCQGLFRNPLADPGLLGVSSGAACAAALSIVVFTSFAGSLPAPLRAWLLPAAAFAGALSVCFGLDRLARWLTPGSITGLLLTGIALNALAIAIVGLCTYLANDEQLRSLSFWTLGSLAGASWLLVGLFAAVLLFARWRLQRLLQAMNTLAMGEAVARQVGIDVSRIRSEVLVLVALLSGLAAAWCGMIAFVGLIAPQLVRVVCGPDQRRVLPLSMLCGGALVLLADTLARTLVIPAELPIGILTALLGGPFFLILLRGARGRLA</sequence>
<evidence type="ECO:0000256" key="6">
    <source>
        <dbReference type="ARBA" id="ARBA00022989"/>
    </source>
</evidence>
<comment type="subcellular location">
    <subcellularLocation>
        <location evidence="1">Cell membrane</location>
        <topology evidence="1">Multi-pass membrane protein</topology>
    </subcellularLocation>
</comment>
<feature type="transmembrane region" description="Helical" evidence="8">
    <location>
        <begin position="104"/>
        <end position="127"/>
    </location>
</feature>
<proteinExistence type="inferred from homology"/>
<dbReference type="InterPro" id="IPR037294">
    <property type="entry name" value="ABC_BtuC-like"/>
</dbReference>
<evidence type="ECO:0000256" key="8">
    <source>
        <dbReference type="SAM" id="Phobius"/>
    </source>
</evidence>
<dbReference type="Gene3D" id="1.10.3470.10">
    <property type="entry name" value="ABC transporter involved in vitamin B12 uptake, BtuC"/>
    <property type="match status" value="1"/>
</dbReference>
<dbReference type="EMBL" id="JBDIVE010000012">
    <property type="protein sequence ID" value="MEN3070344.1"/>
    <property type="molecule type" value="Genomic_DNA"/>
</dbReference>
<feature type="transmembrane region" description="Helical" evidence="8">
    <location>
        <begin position="165"/>
        <end position="190"/>
    </location>
</feature>
<dbReference type="RefSeq" id="WP_345921123.1">
    <property type="nucleotide sequence ID" value="NZ_JBDIVE010000012.1"/>
</dbReference>
<keyword evidence="6 8" id="KW-1133">Transmembrane helix</keyword>
<comment type="caution">
    <text evidence="9">The sequence shown here is derived from an EMBL/GenBank/DDBJ whole genome shotgun (WGS) entry which is preliminary data.</text>
</comment>
<keyword evidence="10" id="KW-1185">Reference proteome</keyword>
<evidence type="ECO:0000256" key="4">
    <source>
        <dbReference type="ARBA" id="ARBA00022475"/>
    </source>
</evidence>
<evidence type="ECO:0000256" key="2">
    <source>
        <dbReference type="ARBA" id="ARBA00007935"/>
    </source>
</evidence>
<dbReference type="Pfam" id="PF01032">
    <property type="entry name" value="FecCD"/>
    <property type="match status" value="1"/>
</dbReference>
<feature type="transmembrane region" description="Helical" evidence="8">
    <location>
        <begin position="329"/>
        <end position="348"/>
    </location>
</feature>
<gene>
    <name evidence="9" type="ORF">ABDB84_17805</name>
</gene>
<accession>A0ABU9Z2V4</accession>
<evidence type="ECO:0000256" key="7">
    <source>
        <dbReference type="ARBA" id="ARBA00023136"/>
    </source>
</evidence>
<keyword evidence="7 8" id="KW-0472">Membrane</keyword>
<keyword evidence="4" id="KW-1003">Cell membrane</keyword>
<keyword evidence="3" id="KW-0813">Transport</keyword>
<feature type="transmembrane region" description="Helical" evidence="8">
    <location>
        <begin position="133"/>
        <end position="153"/>
    </location>
</feature>
<evidence type="ECO:0000256" key="1">
    <source>
        <dbReference type="ARBA" id="ARBA00004651"/>
    </source>
</evidence>
<dbReference type="InterPro" id="IPR000522">
    <property type="entry name" value="ABC_transptr_permease_BtuC"/>
</dbReference>
<keyword evidence="5 8" id="KW-0812">Transmembrane</keyword>
<feature type="transmembrane region" description="Helical" evidence="8">
    <location>
        <begin position="202"/>
        <end position="224"/>
    </location>
</feature>
<feature type="transmembrane region" description="Helical" evidence="8">
    <location>
        <begin position="74"/>
        <end position="95"/>
    </location>
</feature>
<evidence type="ECO:0000313" key="9">
    <source>
        <dbReference type="EMBL" id="MEN3070344.1"/>
    </source>
</evidence>
<feature type="transmembrane region" description="Helical" evidence="8">
    <location>
        <begin position="259"/>
        <end position="284"/>
    </location>
</feature>
<dbReference type="PANTHER" id="PTHR30472:SF25">
    <property type="entry name" value="ABC TRANSPORTER PERMEASE PROTEIN MJ0876-RELATED"/>
    <property type="match status" value="1"/>
</dbReference>
<comment type="similarity">
    <text evidence="2">Belongs to the binding-protein-dependent transport system permease family. FecCD subfamily.</text>
</comment>
<dbReference type="PANTHER" id="PTHR30472">
    <property type="entry name" value="FERRIC ENTEROBACTIN TRANSPORT SYSTEM PERMEASE PROTEIN"/>
    <property type="match status" value="1"/>
</dbReference>
<organism evidence="9 10">
    <name type="scientific">Uliginosibacterium sediminicola</name>
    <dbReference type="NCBI Taxonomy" id="2024550"/>
    <lineage>
        <taxon>Bacteria</taxon>
        <taxon>Pseudomonadati</taxon>
        <taxon>Pseudomonadota</taxon>
        <taxon>Betaproteobacteria</taxon>
        <taxon>Rhodocyclales</taxon>
        <taxon>Zoogloeaceae</taxon>
        <taxon>Uliginosibacterium</taxon>
    </lineage>
</organism>
<evidence type="ECO:0000256" key="5">
    <source>
        <dbReference type="ARBA" id="ARBA00022692"/>
    </source>
</evidence>
<dbReference type="Proteomes" id="UP001410394">
    <property type="component" value="Unassembled WGS sequence"/>
</dbReference>